<gene>
    <name evidence="1" type="ORF">S03H2_57680</name>
</gene>
<proteinExistence type="predicted"/>
<name>X1IN76_9ZZZZ</name>
<protein>
    <submittedName>
        <fullName evidence="1">Uncharacterized protein</fullName>
    </submittedName>
</protein>
<evidence type="ECO:0000313" key="1">
    <source>
        <dbReference type="EMBL" id="GAH83172.1"/>
    </source>
</evidence>
<sequence length="43" mass="4656">DAIIELASVINQTNYMEEGMSLEELGIAGLSKEELAKALQEGF</sequence>
<organism evidence="1">
    <name type="scientific">marine sediment metagenome</name>
    <dbReference type="NCBI Taxonomy" id="412755"/>
    <lineage>
        <taxon>unclassified sequences</taxon>
        <taxon>metagenomes</taxon>
        <taxon>ecological metagenomes</taxon>
    </lineage>
</organism>
<dbReference type="AlphaFoldDB" id="X1IN76"/>
<reference evidence="1" key="1">
    <citation type="journal article" date="2014" name="Front. Microbiol.">
        <title>High frequency of phylogenetically diverse reductive dehalogenase-homologous genes in deep subseafloor sedimentary metagenomes.</title>
        <authorList>
            <person name="Kawai M."/>
            <person name="Futagami T."/>
            <person name="Toyoda A."/>
            <person name="Takaki Y."/>
            <person name="Nishi S."/>
            <person name="Hori S."/>
            <person name="Arai W."/>
            <person name="Tsubouchi T."/>
            <person name="Morono Y."/>
            <person name="Uchiyama I."/>
            <person name="Ito T."/>
            <person name="Fujiyama A."/>
            <person name="Inagaki F."/>
            <person name="Takami H."/>
        </authorList>
    </citation>
    <scope>NUCLEOTIDE SEQUENCE</scope>
    <source>
        <strain evidence="1">Expedition CK06-06</strain>
    </source>
</reference>
<dbReference type="EMBL" id="BARU01036985">
    <property type="protein sequence ID" value="GAH83172.1"/>
    <property type="molecule type" value="Genomic_DNA"/>
</dbReference>
<feature type="non-terminal residue" evidence="1">
    <location>
        <position position="1"/>
    </location>
</feature>
<accession>X1IN76</accession>
<comment type="caution">
    <text evidence="1">The sequence shown here is derived from an EMBL/GenBank/DDBJ whole genome shotgun (WGS) entry which is preliminary data.</text>
</comment>